<organism evidence="1 2">
    <name type="scientific">Trichoderma aggressivum f. europaeum</name>
    <dbReference type="NCBI Taxonomy" id="173218"/>
    <lineage>
        <taxon>Eukaryota</taxon>
        <taxon>Fungi</taxon>
        <taxon>Dikarya</taxon>
        <taxon>Ascomycota</taxon>
        <taxon>Pezizomycotina</taxon>
        <taxon>Sordariomycetes</taxon>
        <taxon>Hypocreomycetidae</taxon>
        <taxon>Hypocreales</taxon>
        <taxon>Hypocreaceae</taxon>
        <taxon>Trichoderma</taxon>
    </lineage>
</organism>
<reference evidence="1" key="1">
    <citation type="submission" date="2023-11" db="EMBL/GenBank/DDBJ databases">
        <title>The genome sequences of three competitors of mushroom-forming fungi.</title>
        <authorList>
            <person name="Beijen E."/>
            <person name="Ohm R.A."/>
        </authorList>
    </citation>
    <scope>NUCLEOTIDE SEQUENCE</scope>
    <source>
        <strain evidence="1">CBS 100526</strain>
    </source>
</reference>
<proteinExistence type="predicted"/>
<name>A0AAE1II95_9HYPO</name>
<dbReference type="Proteomes" id="UP001273209">
    <property type="component" value="Unassembled WGS sequence"/>
</dbReference>
<dbReference type="EMBL" id="JAWRVG010000007">
    <property type="protein sequence ID" value="KAK4081171.1"/>
    <property type="molecule type" value="Genomic_DNA"/>
</dbReference>
<evidence type="ECO:0000313" key="2">
    <source>
        <dbReference type="Proteomes" id="UP001273209"/>
    </source>
</evidence>
<dbReference type="GeneID" id="87916819"/>
<protein>
    <submittedName>
        <fullName evidence="1">Uncharacterized protein</fullName>
    </submittedName>
</protein>
<accession>A0AAE1II95</accession>
<comment type="caution">
    <text evidence="1">The sequence shown here is derived from an EMBL/GenBank/DDBJ whole genome shotgun (WGS) entry which is preliminary data.</text>
</comment>
<evidence type="ECO:0000313" key="1">
    <source>
        <dbReference type="EMBL" id="KAK4081171.1"/>
    </source>
</evidence>
<dbReference type="RefSeq" id="XP_062758320.1">
    <property type="nucleotide sequence ID" value="XM_062896914.1"/>
</dbReference>
<gene>
    <name evidence="1" type="ORF">Triagg1_2703</name>
</gene>
<keyword evidence="2" id="KW-1185">Reference proteome</keyword>
<dbReference type="AlphaFoldDB" id="A0AAE1II95"/>
<sequence>MARQKEVHHRHLDTPTKARVKGAVAFAQLQKQRYGHDFSYQDIFRSFQVSKSRGYEILKSSSDRTFHNEFEETRGRKKLLADEDLDKLKKLIWSQDFEARGLTWSQLLPAAGIDKQISLSTVRRRLGTRHWRRCVACLGTHRRNSGK</sequence>